<protein>
    <submittedName>
        <fullName evidence="1">Uncharacterized protein</fullName>
    </submittedName>
</protein>
<reference evidence="1" key="1">
    <citation type="submission" date="2023-08" db="EMBL/GenBank/DDBJ databases">
        <title>Emergence of clinically-relevant ST2 carbapenem-resistant Acinetobacter baumannii strains in hospital sewages in Zhejiang, East of China.</title>
        <authorList>
            <person name="Kaichao C."/>
            <person name="Zhang R."/>
        </authorList>
    </citation>
    <scope>NUCLEOTIDE SEQUENCE</scope>
    <source>
        <strain evidence="1">M-SY-60</strain>
    </source>
</reference>
<name>A0AAW8JE72_9GAMM</name>
<dbReference type="Proteomes" id="UP001243195">
    <property type="component" value="Unassembled WGS sequence"/>
</dbReference>
<sequence>MTKLYFIANNQIHIYENNKTVTMPCQAIDQYKKNLDEIRQRKEWKMKGTGAQFMGLNRYDEDEGYGLAYATDAVVLDSENIIYSARLDDGMAINIKPIQNLQDTEGLVLRKNDFIAQDMAFDHFKKRLVLSVQEQQGYGMHLCILPLDSNRSQFITEGECIDANPIFDPHHVDQIYYDSCGLGGGENGVFLGPREIFHLDLSTGELETKFADPKYDFLKPQIDQQGSLYFIQRPYLRAGQTESSFGFFKDIIQAPFKIIRAIVGWLDFFTQRYSGESLKTSSKTAGQNPAIDKQKSEEELFVEGNLIKAQKNLEANSKQGEKYPGTIPNSWQLMKRSRDGQVTLVKKGVMSFAVKDDSILYSNGKYLIELKSDLSEEKLVEAKLISKIIV</sequence>
<accession>A0AAW8JE72</accession>
<dbReference type="EMBL" id="JAVIDA010000003">
    <property type="protein sequence ID" value="MDQ9070493.1"/>
    <property type="molecule type" value="Genomic_DNA"/>
</dbReference>
<proteinExistence type="predicted"/>
<dbReference type="AlphaFoldDB" id="A0AAW8JE72"/>
<evidence type="ECO:0000313" key="1">
    <source>
        <dbReference type="EMBL" id="MDQ9070493.1"/>
    </source>
</evidence>
<dbReference type="RefSeq" id="WP_308955072.1">
    <property type="nucleotide sequence ID" value="NZ_JAVICY010000003.1"/>
</dbReference>
<organism evidence="1 2">
    <name type="scientific">Acinetobacter gerneri</name>
    <dbReference type="NCBI Taxonomy" id="202952"/>
    <lineage>
        <taxon>Bacteria</taxon>
        <taxon>Pseudomonadati</taxon>
        <taxon>Pseudomonadota</taxon>
        <taxon>Gammaproteobacteria</taxon>
        <taxon>Moraxellales</taxon>
        <taxon>Moraxellaceae</taxon>
        <taxon>Acinetobacter</taxon>
    </lineage>
</organism>
<evidence type="ECO:0000313" key="2">
    <source>
        <dbReference type="Proteomes" id="UP001243195"/>
    </source>
</evidence>
<comment type="caution">
    <text evidence="1">The sequence shown here is derived from an EMBL/GenBank/DDBJ whole genome shotgun (WGS) entry which is preliminary data.</text>
</comment>
<gene>
    <name evidence="1" type="ORF">RFH51_03330</name>
</gene>